<name>A0ACB5SRC5_AMBMO</name>
<reference evidence="1" key="1">
    <citation type="submission" date="2023-04" db="EMBL/GenBank/DDBJ databases">
        <title>Ambrosiozyma monospora NBRC 10751.</title>
        <authorList>
            <person name="Ichikawa N."/>
            <person name="Sato H."/>
            <person name="Tonouchi N."/>
        </authorList>
    </citation>
    <scope>NUCLEOTIDE SEQUENCE</scope>
    <source>
        <strain evidence="1">NBRC 10751</strain>
    </source>
</reference>
<evidence type="ECO:0000313" key="1">
    <source>
        <dbReference type="EMBL" id="GME70340.1"/>
    </source>
</evidence>
<organism evidence="1 2">
    <name type="scientific">Ambrosiozyma monospora</name>
    <name type="common">Yeast</name>
    <name type="synonym">Endomycopsis monosporus</name>
    <dbReference type="NCBI Taxonomy" id="43982"/>
    <lineage>
        <taxon>Eukaryota</taxon>
        <taxon>Fungi</taxon>
        <taxon>Dikarya</taxon>
        <taxon>Ascomycota</taxon>
        <taxon>Saccharomycotina</taxon>
        <taxon>Pichiomycetes</taxon>
        <taxon>Pichiales</taxon>
        <taxon>Pichiaceae</taxon>
        <taxon>Ambrosiozyma</taxon>
    </lineage>
</organism>
<accession>A0ACB5SRC5</accession>
<keyword evidence="2" id="KW-1185">Reference proteome</keyword>
<sequence length="1223" mass="137149">MTEPPSEAISVKSSSGSDASNTRNYNGLDDQAEKEIQKLARTLTELSEKDINSPYSTASNDLIRTLTSMTQVPGVSPFASDIDPRLDPSSDEFDSKFWVKNMRKLKDSDPEHYKPTSLGIAYRNLCCKGIASDADFQPTVANAPYKICRDFYYDWFKAQDESRYFEILKPMDALIKPGTLTVVLGRPGAGCSTLLKTIAGETYGYKVDPQSQISYDGLSPETIQKYYKGEVLYCAETEAHIPQLSVGQTLEFASMLRTPQNRPVGVSREEFAKHMTKVYMATYGLSHTYNTKVGNQYIRGVSGGERKRVSLAEVSLCGSDIQCWDNATRGLDSATALEFVKALKTSAMILETTPLIAIYQCSQDAYDLFDNVILLYNGYQIFFGEATKAKSYFERMGWECPARQTTADFLTSITSPEERVARAGWEHKVPNTPKEFADYWKASPEYAELCEAIDSHISFCEENQSAESYKSAHIAKQSDHIRPSSPFTVSFWMQIKILALRNLWRLQKDPSVALFTIFGNSIMGLILSSLFYNLKGNTATFYYRTAAMFFAVLINAFSSLLEVLALFECKDVIEKHKKYALYHPSANALSSIICDIPVKIATSLLFNLIFYFMVNFRRDPGRFFFFYLIAFTATLVMSHAFRTLGSFFSTMAESMTPTNLVMVAIVTYAGFALPTASMLGWSRWINYLDPIAYAFEALIANEFEGRKFDCSSFVPAYPDASIDNKVCSVVSGKAGYDYINGTDYIEKSFAYYPSHKWRDFGICLGFAIFFLFTYLLVVEFSKSAMQKGEKIVFELSTLAKMRKQNGKYKTNDVESGSSLYEKPPGVIEGNSSSSSSDGIKQLVASKDIFHWSDVCYEVQIKDETRRILDHVDGWVKPGTLTALMGASGAGKTTLLDVLANRVTMGVVSGNMCVNGKPRDSSFQRSTGYVQQLDLHLESTTVREAFRFSAYLRQPADVSKKEKDEYVERVIDILEMSSYADAIVGVAGEGLNVEQRKRLTIGVELAAKPQLLLFLDEPTSGLDSQTAWSICQLIRKLADNGQAIMCTIHQPSAILIQEFDRLLFLAKGGRTVYFGDLGDNCETLIKYFESKGAPHCPPSANPVEWMLEVIGAAPGSHTTINYHEVWLNSDERKAVKEELSQMEHELAQLPRDQDPASLNTYAAPYWLQYLVVSKRCFINVWRTPKYIWSKLCLVIFTSIFNGFTFFNAGTSLQGMQNQMLSTFI</sequence>
<dbReference type="EMBL" id="BSXS01000021">
    <property type="protein sequence ID" value="GME70340.1"/>
    <property type="molecule type" value="Genomic_DNA"/>
</dbReference>
<gene>
    <name evidence="1" type="ORF">Amon02_000015600</name>
</gene>
<protein>
    <submittedName>
        <fullName evidence="1">Unnamed protein product</fullName>
    </submittedName>
</protein>
<dbReference type="Proteomes" id="UP001165064">
    <property type="component" value="Unassembled WGS sequence"/>
</dbReference>
<evidence type="ECO:0000313" key="2">
    <source>
        <dbReference type="Proteomes" id="UP001165064"/>
    </source>
</evidence>
<comment type="caution">
    <text evidence="1">The sequence shown here is derived from an EMBL/GenBank/DDBJ whole genome shotgun (WGS) entry which is preliminary data.</text>
</comment>
<proteinExistence type="predicted"/>